<accession>D8TNV7</accession>
<evidence type="ECO:0000259" key="4">
    <source>
        <dbReference type="Pfam" id="PF06943"/>
    </source>
</evidence>
<dbReference type="NCBIfam" id="TIGR01053">
    <property type="entry name" value="LSD1"/>
    <property type="match status" value="3"/>
</dbReference>
<sequence>QCHLVCGGCQQLLIYPQGASNVRCARCDYITTAPAYTGANSAQIVCNGCRVLLSYPRNAQSVQCALCHTVTQVRAPAVPVYVYLVCNGCNIMLQYPVGAQSVKCSVCHTVTPVTAATAGAGPGGPTSAGPNGLQQPQRPKPTQTVVVENPPSYDDKGNEVRSME</sequence>
<feature type="compositionally biased region" description="Polar residues" evidence="3">
    <location>
        <begin position="132"/>
        <end position="146"/>
    </location>
</feature>
<feature type="domain" description="Zinc finger LSD1-type" evidence="4">
    <location>
        <begin position="6"/>
        <end position="30"/>
    </location>
</feature>
<dbReference type="eggNOG" id="ENOG502QQTC">
    <property type="taxonomic scope" value="Eukaryota"/>
</dbReference>
<dbReference type="Pfam" id="PF06943">
    <property type="entry name" value="zf-LSD1"/>
    <property type="match status" value="3"/>
</dbReference>
<dbReference type="InParanoid" id="D8TNV7"/>
<dbReference type="RefSeq" id="XP_002947922.1">
    <property type="nucleotide sequence ID" value="XM_002947876.1"/>
</dbReference>
<evidence type="ECO:0000313" key="6">
    <source>
        <dbReference type="Proteomes" id="UP000001058"/>
    </source>
</evidence>
<dbReference type="GO" id="GO:0005634">
    <property type="term" value="C:nucleus"/>
    <property type="evidence" value="ECO:0007669"/>
    <property type="project" value="UniProtKB-SubCell"/>
</dbReference>
<keyword evidence="6" id="KW-1185">Reference proteome</keyword>
<dbReference type="GeneID" id="9621257"/>
<proteinExistence type="predicted"/>
<keyword evidence="2" id="KW-0539">Nucleus</keyword>
<dbReference type="InterPro" id="IPR036280">
    <property type="entry name" value="Multihaem_cyt_sf"/>
</dbReference>
<evidence type="ECO:0000256" key="3">
    <source>
        <dbReference type="SAM" id="MobiDB-lite"/>
    </source>
</evidence>
<feature type="non-terminal residue" evidence="5">
    <location>
        <position position="1"/>
    </location>
</feature>
<dbReference type="InterPro" id="IPR040319">
    <property type="entry name" value="LSD1-like"/>
</dbReference>
<dbReference type="AlphaFoldDB" id="D8TNV7"/>
<protein>
    <submittedName>
        <fullName evidence="5">Zinc-finger LSD1 protein</fullName>
    </submittedName>
</protein>
<dbReference type="Proteomes" id="UP000001058">
    <property type="component" value="Unassembled WGS sequence"/>
</dbReference>
<name>D8TNV7_VOLCA</name>
<comment type="subcellular location">
    <subcellularLocation>
        <location evidence="1">Nucleus</location>
    </subcellularLocation>
</comment>
<feature type="domain" description="Zinc finger LSD1-type" evidence="4">
    <location>
        <begin position="86"/>
        <end position="110"/>
    </location>
</feature>
<evidence type="ECO:0000256" key="2">
    <source>
        <dbReference type="ARBA" id="ARBA00023242"/>
    </source>
</evidence>
<keyword evidence="5" id="KW-0863">Zinc-finger</keyword>
<dbReference type="STRING" id="3068.D8TNV7"/>
<keyword evidence="5" id="KW-0479">Metal-binding</keyword>
<feature type="domain" description="Zinc finger LSD1-type" evidence="4">
    <location>
        <begin position="46"/>
        <end position="70"/>
    </location>
</feature>
<dbReference type="GO" id="GO:0008270">
    <property type="term" value="F:zinc ion binding"/>
    <property type="evidence" value="ECO:0007669"/>
    <property type="project" value="UniProtKB-KW"/>
</dbReference>
<dbReference type="SUPFAM" id="SSF48695">
    <property type="entry name" value="Multiheme cytochromes"/>
    <property type="match status" value="1"/>
</dbReference>
<dbReference type="PANTHER" id="PTHR31747:SF3">
    <property type="entry name" value="PROTEIN LSD1"/>
    <property type="match status" value="1"/>
</dbReference>
<reference evidence="5 6" key="1">
    <citation type="journal article" date="2010" name="Science">
        <title>Genomic analysis of organismal complexity in the multicellular green alga Volvox carteri.</title>
        <authorList>
            <person name="Prochnik S.E."/>
            <person name="Umen J."/>
            <person name="Nedelcu A.M."/>
            <person name="Hallmann A."/>
            <person name="Miller S.M."/>
            <person name="Nishii I."/>
            <person name="Ferris P."/>
            <person name="Kuo A."/>
            <person name="Mitros T."/>
            <person name="Fritz-Laylin L.K."/>
            <person name="Hellsten U."/>
            <person name="Chapman J."/>
            <person name="Simakov O."/>
            <person name="Rensing S.A."/>
            <person name="Terry A."/>
            <person name="Pangilinan J."/>
            <person name="Kapitonov V."/>
            <person name="Jurka J."/>
            <person name="Salamov A."/>
            <person name="Shapiro H."/>
            <person name="Schmutz J."/>
            <person name="Grimwood J."/>
            <person name="Lindquist E."/>
            <person name="Lucas S."/>
            <person name="Grigoriev I.V."/>
            <person name="Schmitt R."/>
            <person name="Kirk D."/>
            <person name="Rokhsar D.S."/>
        </authorList>
    </citation>
    <scope>NUCLEOTIDE SEQUENCE [LARGE SCALE GENOMIC DNA]</scope>
    <source>
        <strain evidence="6">f. Nagariensis / Eve</strain>
    </source>
</reference>
<dbReference type="InterPro" id="IPR005735">
    <property type="entry name" value="Znf_LSD1"/>
</dbReference>
<dbReference type="OrthoDB" id="509329at2759"/>
<dbReference type="EMBL" id="GL378329">
    <property type="protein sequence ID" value="EFJ50910.1"/>
    <property type="molecule type" value="Genomic_DNA"/>
</dbReference>
<keyword evidence="5" id="KW-0862">Zinc</keyword>
<evidence type="ECO:0000256" key="1">
    <source>
        <dbReference type="ARBA" id="ARBA00004123"/>
    </source>
</evidence>
<feature type="compositionally biased region" description="Basic and acidic residues" evidence="3">
    <location>
        <begin position="153"/>
        <end position="164"/>
    </location>
</feature>
<evidence type="ECO:0000313" key="5">
    <source>
        <dbReference type="EMBL" id="EFJ50910.1"/>
    </source>
</evidence>
<organism evidence="6">
    <name type="scientific">Volvox carteri f. nagariensis</name>
    <dbReference type="NCBI Taxonomy" id="3068"/>
    <lineage>
        <taxon>Eukaryota</taxon>
        <taxon>Viridiplantae</taxon>
        <taxon>Chlorophyta</taxon>
        <taxon>core chlorophytes</taxon>
        <taxon>Chlorophyceae</taxon>
        <taxon>CS clade</taxon>
        <taxon>Chlamydomonadales</taxon>
        <taxon>Volvocaceae</taxon>
        <taxon>Volvox</taxon>
    </lineage>
</organism>
<feature type="region of interest" description="Disordered" evidence="3">
    <location>
        <begin position="118"/>
        <end position="164"/>
    </location>
</feature>
<gene>
    <name evidence="5" type="primary">lsd1</name>
    <name evidence="5" type="ORF">VOLCADRAFT_57759</name>
</gene>
<dbReference type="PANTHER" id="PTHR31747">
    <property type="entry name" value="PROTEIN LSD1"/>
    <property type="match status" value="1"/>
</dbReference>
<dbReference type="KEGG" id="vcn:VOLCADRAFT_57759"/>